<comment type="caution">
    <text evidence="1">The sequence shown here is derived from an EMBL/GenBank/DDBJ whole genome shotgun (WGS) entry which is preliminary data.</text>
</comment>
<proteinExistence type="predicted"/>
<evidence type="ECO:0000313" key="1">
    <source>
        <dbReference type="EMBL" id="RNA08972.1"/>
    </source>
</evidence>
<sequence length="77" mass="9324">MTEQFQERIIMKKIFEIKIRYATDCKDFLESSQLILLIFHASQKNINEEYLNTHIKHISIHLRSKHTVEIRLYSFTV</sequence>
<keyword evidence="2" id="KW-1185">Reference proteome</keyword>
<dbReference type="EMBL" id="REGN01006588">
    <property type="protein sequence ID" value="RNA08972.1"/>
    <property type="molecule type" value="Genomic_DNA"/>
</dbReference>
<dbReference type="Proteomes" id="UP000276133">
    <property type="component" value="Unassembled WGS sequence"/>
</dbReference>
<gene>
    <name evidence="1" type="ORF">BpHYR1_018155</name>
</gene>
<organism evidence="1 2">
    <name type="scientific">Brachionus plicatilis</name>
    <name type="common">Marine rotifer</name>
    <name type="synonym">Brachionus muelleri</name>
    <dbReference type="NCBI Taxonomy" id="10195"/>
    <lineage>
        <taxon>Eukaryota</taxon>
        <taxon>Metazoa</taxon>
        <taxon>Spiralia</taxon>
        <taxon>Gnathifera</taxon>
        <taxon>Rotifera</taxon>
        <taxon>Eurotatoria</taxon>
        <taxon>Monogononta</taxon>
        <taxon>Pseudotrocha</taxon>
        <taxon>Ploima</taxon>
        <taxon>Brachionidae</taxon>
        <taxon>Brachionus</taxon>
    </lineage>
</organism>
<protein>
    <submittedName>
        <fullName evidence="1">Uncharacterized protein</fullName>
    </submittedName>
</protein>
<dbReference type="AlphaFoldDB" id="A0A3M7QCN0"/>
<evidence type="ECO:0000313" key="2">
    <source>
        <dbReference type="Proteomes" id="UP000276133"/>
    </source>
</evidence>
<accession>A0A3M7QCN0</accession>
<reference evidence="1 2" key="1">
    <citation type="journal article" date="2018" name="Sci. Rep.">
        <title>Genomic signatures of local adaptation to the degree of environmental predictability in rotifers.</title>
        <authorList>
            <person name="Franch-Gras L."/>
            <person name="Hahn C."/>
            <person name="Garcia-Roger E.M."/>
            <person name="Carmona M.J."/>
            <person name="Serra M."/>
            <person name="Gomez A."/>
        </authorList>
    </citation>
    <scope>NUCLEOTIDE SEQUENCE [LARGE SCALE GENOMIC DNA]</scope>
    <source>
        <strain evidence="1">HYR1</strain>
    </source>
</reference>
<name>A0A3M7QCN0_BRAPC</name>